<evidence type="ECO:0000259" key="9">
    <source>
        <dbReference type="PROSITE" id="PS50172"/>
    </source>
</evidence>
<evidence type="ECO:0000313" key="11">
    <source>
        <dbReference type="Proteomes" id="UP001498476"/>
    </source>
</evidence>
<feature type="compositionally biased region" description="Polar residues" evidence="8">
    <location>
        <begin position="155"/>
        <end position="167"/>
    </location>
</feature>
<dbReference type="InterPro" id="IPR018944">
    <property type="entry name" value="DNA_pol_lambd_fingers_domain"/>
</dbReference>
<keyword evidence="7" id="KW-0539">Nucleus</keyword>
<dbReference type="Pfam" id="PF14716">
    <property type="entry name" value="HHH_8"/>
    <property type="match status" value="1"/>
</dbReference>
<keyword evidence="4 7" id="KW-0239">DNA-directed DNA polymerase</keyword>
<dbReference type="InterPro" id="IPR043519">
    <property type="entry name" value="NT_sf"/>
</dbReference>
<organism evidence="10 11">
    <name type="scientific">Neonectria punicea</name>
    <dbReference type="NCBI Taxonomy" id="979145"/>
    <lineage>
        <taxon>Eukaryota</taxon>
        <taxon>Fungi</taxon>
        <taxon>Dikarya</taxon>
        <taxon>Ascomycota</taxon>
        <taxon>Pezizomycotina</taxon>
        <taxon>Sordariomycetes</taxon>
        <taxon>Hypocreomycetidae</taxon>
        <taxon>Hypocreales</taxon>
        <taxon>Nectriaceae</taxon>
        <taxon>Neonectria</taxon>
    </lineage>
</organism>
<keyword evidence="1 7" id="KW-0808">Transferase</keyword>
<keyword evidence="3 7" id="KW-0227">DNA damage</keyword>
<dbReference type="CDD" id="cd00141">
    <property type="entry name" value="NT_POLXc"/>
    <property type="match status" value="1"/>
</dbReference>
<dbReference type="PRINTS" id="PR00870">
    <property type="entry name" value="DNAPOLXBETA"/>
</dbReference>
<accession>A0ABR1GKK2</accession>
<evidence type="ECO:0000256" key="2">
    <source>
        <dbReference type="ARBA" id="ARBA00022695"/>
    </source>
</evidence>
<dbReference type="PROSITE" id="PS50172">
    <property type="entry name" value="BRCT"/>
    <property type="match status" value="1"/>
</dbReference>
<dbReference type="Gene3D" id="3.30.460.10">
    <property type="entry name" value="Beta Polymerase, domain 2"/>
    <property type="match status" value="1"/>
</dbReference>
<dbReference type="PANTHER" id="PTHR11276:SF29">
    <property type="entry name" value="DNA POLYMERASE TYPE-X FAMILY PROTEIN POL4"/>
    <property type="match status" value="1"/>
</dbReference>
<dbReference type="EMBL" id="JAZAVJ010000305">
    <property type="protein sequence ID" value="KAK7402421.1"/>
    <property type="molecule type" value="Genomic_DNA"/>
</dbReference>
<name>A0ABR1GKK2_9HYPO</name>
<evidence type="ECO:0000256" key="7">
    <source>
        <dbReference type="RuleBase" id="RU366014"/>
    </source>
</evidence>
<dbReference type="SUPFAM" id="SSF47802">
    <property type="entry name" value="DNA polymerase beta, N-terminal domain-like"/>
    <property type="match status" value="1"/>
</dbReference>
<comment type="caution">
    <text evidence="10">The sequence shown here is derived from an EMBL/GenBank/DDBJ whole genome shotgun (WGS) entry which is preliminary data.</text>
</comment>
<dbReference type="InterPro" id="IPR001357">
    <property type="entry name" value="BRCT_dom"/>
</dbReference>
<comment type="subcellular location">
    <subcellularLocation>
        <location evidence="7">Nucleus</location>
    </subcellularLocation>
</comment>
<dbReference type="EC" id="2.7.7.7" evidence="7"/>
<comment type="similarity">
    <text evidence="7">Belongs to the DNA polymerase type-X family.</text>
</comment>
<dbReference type="PANTHER" id="PTHR11276">
    <property type="entry name" value="DNA POLYMERASE TYPE-X FAMILY MEMBER"/>
    <property type="match status" value="1"/>
</dbReference>
<feature type="region of interest" description="Disordered" evidence="8">
    <location>
        <begin position="68"/>
        <end position="94"/>
    </location>
</feature>
<dbReference type="InterPro" id="IPR022312">
    <property type="entry name" value="DNA_pol_X"/>
</dbReference>
<keyword evidence="11" id="KW-1185">Reference proteome</keyword>
<gene>
    <name evidence="10" type="ORF">QQX98_011838</name>
</gene>
<dbReference type="Gene3D" id="1.10.150.20">
    <property type="entry name" value="5' to 3' exonuclease, C-terminal subdomain"/>
    <property type="match status" value="1"/>
</dbReference>
<feature type="region of interest" description="Disordered" evidence="8">
    <location>
        <begin position="150"/>
        <end position="200"/>
    </location>
</feature>
<dbReference type="InterPro" id="IPR037160">
    <property type="entry name" value="DNA_Pol_thumb_sf"/>
</dbReference>
<dbReference type="SUPFAM" id="SSF81301">
    <property type="entry name" value="Nucleotidyltransferase"/>
    <property type="match status" value="1"/>
</dbReference>
<dbReference type="InterPro" id="IPR010996">
    <property type="entry name" value="HHH_MUS81"/>
</dbReference>
<keyword evidence="2 7" id="KW-0548">Nucleotidyltransferase</keyword>
<protein>
    <recommendedName>
        <fullName evidence="7">DNA polymerase</fullName>
        <ecNumber evidence="7">2.7.7.7</ecNumber>
    </recommendedName>
</protein>
<comment type="catalytic activity">
    <reaction evidence="6 7">
        <text>DNA(n) + a 2'-deoxyribonucleoside 5'-triphosphate = DNA(n+1) + diphosphate</text>
        <dbReference type="Rhea" id="RHEA:22508"/>
        <dbReference type="Rhea" id="RHEA-COMP:17339"/>
        <dbReference type="Rhea" id="RHEA-COMP:17340"/>
        <dbReference type="ChEBI" id="CHEBI:33019"/>
        <dbReference type="ChEBI" id="CHEBI:61560"/>
        <dbReference type="ChEBI" id="CHEBI:173112"/>
        <dbReference type="EC" id="2.7.7.7"/>
    </reaction>
</comment>
<evidence type="ECO:0000256" key="8">
    <source>
        <dbReference type="SAM" id="MobiDB-lite"/>
    </source>
</evidence>
<sequence length="576" mass="64642">MALDLPPIFLLPTHLQPRELHELEDKVRSLTYDVNEAEIVVGNISRRERAMFELRRVKLVTVPLEPSSKPIDVDDIDNPPSPKRRKISPQTKPSGNTVKVVKLAWLKDSLAQAKVLPVDPYLLYEAAKPHPDSTSRPTKASSPSRILERAAKDQLGQSATPSSPTRTGNKRRSDTHSTLLSHSQQPPRLAHQSTSEHDVALPPIPDFLTTTYSCQRLTPVNPPNEQFVDALKQVRTIRLLRGDQVGVRAYSTSISTVAAYPYLLKTGQEVSRLPGCGAKIAELYQQWKETGHLAEAREAESDTMVSTLKLFYDIWGVGDTTAREFYRKGWRDLDDLIEYGWGSLGRSQQIGVKYYDEFKIKIPRDEAESIGAAVLDHARKIDMGFEMVIVGGFRRGKKECGDVDVLLSHRDHGMTAKAVERIVVSLEKAQFITHTLTLSTRNSERGEAPLPWRGERGRGTGFDTLDKAMVVWQDARREDAPHRRVDIILSPWKTVGCAVLGWSGGTTFERDLRRYCKKEKGWKFDSSGIRSRADGAWVDLEGSSIGDEAPDMETAERRVFDGLGLAWRRPEERCTG</sequence>
<dbReference type="InterPro" id="IPR002008">
    <property type="entry name" value="DNA_pol_X_beta-like"/>
</dbReference>
<dbReference type="SUPFAM" id="SSF81585">
    <property type="entry name" value="PsbU/PolX domain-like"/>
    <property type="match status" value="1"/>
</dbReference>
<reference evidence="10 11" key="1">
    <citation type="journal article" date="2025" name="Microbiol. Resour. Announc.">
        <title>Draft genome sequences for Neonectria magnoliae and Neonectria punicea, canker pathogens of Liriodendron tulipifera and Acer saccharum in West Virginia.</title>
        <authorList>
            <person name="Petronek H.M."/>
            <person name="Kasson M.T."/>
            <person name="Metheny A.M."/>
            <person name="Stauder C.M."/>
            <person name="Lovett B."/>
            <person name="Lynch S.C."/>
            <person name="Garnas J.R."/>
            <person name="Kasson L.R."/>
            <person name="Stajich J.E."/>
        </authorList>
    </citation>
    <scope>NUCLEOTIDE SEQUENCE [LARGE SCALE GENOMIC DNA]</scope>
    <source>
        <strain evidence="10 11">NRRL 64653</strain>
    </source>
</reference>
<feature type="compositionally biased region" description="Polar residues" evidence="8">
    <location>
        <begin position="176"/>
        <end position="186"/>
    </location>
</feature>
<keyword evidence="5 7" id="KW-0234">DNA repair</keyword>
<evidence type="ECO:0000256" key="3">
    <source>
        <dbReference type="ARBA" id="ARBA00022763"/>
    </source>
</evidence>
<evidence type="ECO:0000256" key="1">
    <source>
        <dbReference type="ARBA" id="ARBA00022679"/>
    </source>
</evidence>
<dbReference type="InterPro" id="IPR029398">
    <property type="entry name" value="PolB_thumb"/>
</dbReference>
<dbReference type="Pfam" id="PF14792">
    <property type="entry name" value="DNA_pol_B_palm"/>
    <property type="match status" value="1"/>
</dbReference>
<dbReference type="SMART" id="SM00483">
    <property type="entry name" value="POLXc"/>
    <property type="match status" value="1"/>
</dbReference>
<dbReference type="Proteomes" id="UP001498476">
    <property type="component" value="Unassembled WGS sequence"/>
</dbReference>
<evidence type="ECO:0000256" key="4">
    <source>
        <dbReference type="ARBA" id="ARBA00022932"/>
    </source>
</evidence>
<comment type="function">
    <text evidence="7">DNA polymerase that functions in several pathways of DNA repair. Involved in base excision repair (BER) responsible for repair of lesions that give rise to abasic (AP) sites in DNA. Also contributes to DNA double-strand break repair by non-homologous end joining and homologous recombination. Has both template-dependent and template-independent (terminal transferase) DNA polymerase activities. Has also a 5'-deoxyribose-5-phosphate lyase (dRP lyase) activity.</text>
</comment>
<dbReference type="Gene3D" id="1.10.150.110">
    <property type="entry name" value="DNA polymerase beta, N-terminal domain-like"/>
    <property type="match status" value="1"/>
</dbReference>
<proteinExistence type="inferred from homology"/>
<evidence type="ECO:0000256" key="6">
    <source>
        <dbReference type="ARBA" id="ARBA00049244"/>
    </source>
</evidence>
<evidence type="ECO:0000256" key="5">
    <source>
        <dbReference type="ARBA" id="ARBA00023204"/>
    </source>
</evidence>
<evidence type="ECO:0000313" key="10">
    <source>
        <dbReference type="EMBL" id="KAK7402421.1"/>
    </source>
</evidence>
<dbReference type="Pfam" id="PF14791">
    <property type="entry name" value="DNA_pol_B_thumb"/>
    <property type="match status" value="1"/>
</dbReference>
<feature type="domain" description="BRCT" evidence="9">
    <location>
        <begin position="95"/>
        <end position="123"/>
    </location>
</feature>
<dbReference type="InterPro" id="IPR002054">
    <property type="entry name" value="DNA-dir_DNA_pol_X"/>
</dbReference>
<dbReference type="PRINTS" id="PR00869">
    <property type="entry name" value="DNAPOLX"/>
</dbReference>
<dbReference type="Pfam" id="PF10391">
    <property type="entry name" value="DNA_pol_lambd_f"/>
    <property type="match status" value="1"/>
</dbReference>
<dbReference type="InterPro" id="IPR027421">
    <property type="entry name" value="DNA_pol_lamdba_lyase_dom_sf"/>
</dbReference>
<dbReference type="Gene3D" id="3.30.210.10">
    <property type="entry name" value="DNA polymerase, thumb domain"/>
    <property type="match status" value="1"/>
</dbReference>
<dbReference type="InterPro" id="IPR028207">
    <property type="entry name" value="DNA_pol_B_palm_palm"/>
</dbReference>